<proteinExistence type="predicted"/>
<gene>
    <name evidence="1" type="ORF">LP092_08710</name>
</gene>
<evidence type="ECO:0008006" key="3">
    <source>
        <dbReference type="Google" id="ProtNLM"/>
    </source>
</evidence>
<dbReference type="Gene3D" id="1.10.10.10">
    <property type="entry name" value="Winged helix-like DNA-binding domain superfamily/Winged helix DNA-binding domain"/>
    <property type="match status" value="1"/>
</dbReference>
<name>A0ABY6M3J8_MORBO</name>
<sequence>MKTQKQTVLEAVIDLHNKETPASRTTIAKLTGIKQTAVDECLKRLADDELIYRLCSGVYSPVVQHPPQRTIYKTMLPDGTVKLDIGDDVLTLTPKEARTLGGLMYAEATEFGLLTLHHRMMEQENAFHNRLKRLEKEISKQNKPTQGELL</sequence>
<reference evidence="1" key="1">
    <citation type="journal article" date="2022" name="BMC Microbiol.">
        <title>Whole genome sequencing of Moraxella bovis strains from North America reveals two genotypes with different genetic determinants.</title>
        <authorList>
            <person name="Wynn E.L."/>
            <person name="Hille M.M."/>
            <person name="Loy J.D."/>
            <person name="Schuller G."/>
            <person name="Kuhn K.L."/>
            <person name="Dickey A.M."/>
            <person name="Bono J.L."/>
            <person name="Clawson M.L."/>
        </authorList>
    </citation>
    <scope>NUCLEOTIDE SEQUENCE</scope>
    <source>
        <strain evidence="1">SAM102599</strain>
    </source>
</reference>
<evidence type="ECO:0000313" key="2">
    <source>
        <dbReference type="Proteomes" id="UP001163632"/>
    </source>
</evidence>
<protein>
    <recommendedName>
        <fullName evidence="3">MarR family transcriptional regulator</fullName>
    </recommendedName>
</protein>
<dbReference type="Proteomes" id="UP001163632">
    <property type="component" value="Chromosome"/>
</dbReference>
<evidence type="ECO:0000313" key="1">
    <source>
        <dbReference type="EMBL" id="UZA02078.1"/>
    </source>
</evidence>
<dbReference type="InterPro" id="IPR036388">
    <property type="entry name" value="WH-like_DNA-bd_sf"/>
</dbReference>
<dbReference type="SUPFAM" id="SSF46785">
    <property type="entry name" value="Winged helix' DNA-binding domain"/>
    <property type="match status" value="1"/>
</dbReference>
<dbReference type="EMBL" id="CP087830">
    <property type="protein sequence ID" value="UZA02078.1"/>
    <property type="molecule type" value="Genomic_DNA"/>
</dbReference>
<accession>A0ABY6M3J8</accession>
<dbReference type="InterPro" id="IPR036390">
    <property type="entry name" value="WH_DNA-bd_sf"/>
</dbReference>
<dbReference type="RefSeq" id="WP_264697005.1">
    <property type="nucleotide sequence ID" value="NZ_CP087830.1"/>
</dbReference>
<organism evidence="1 2">
    <name type="scientific">Moraxella bovis</name>
    <dbReference type="NCBI Taxonomy" id="476"/>
    <lineage>
        <taxon>Bacteria</taxon>
        <taxon>Pseudomonadati</taxon>
        <taxon>Pseudomonadota</taxon>
        <taxon>Gammaproteobacteria</taxon>
        <taxon>Moraxellales</taxon>
        <taxon>Moraxellaceae</taxon>
        <taxon>Moraxella</taxon>
    </lineage>
</organism>
<keyword evidence="2" id="KW-1185">Reference proteome</keyword>